<dbReference type="InterPro" id="IPR020568">
    <property type="entry name" value="Ribosomal_Su5_D2-typ_SF"/>
</dbReference>
<dbReference type="AlphaFoldDB" id="A0A955I7J5"/>
<dbReference type="PANTHER" id="PTHR21569">
    <property type="entry name" value="RIBOSOMAL PROTEIN S9"/>
    <property type="match status" value="1"/>
</dbReference>
<dbReference type="InterPro" id="IPR014721">
    <property type="entry name" value="Ribsml_uS5_D2-typ_fold_subgr"/>
</dbReference>
<dbReference type="PANTHER" id="PTHR21569:SF1">
    <property type="entry name" value="SMALL RIBOSOMAL SUBUNIT PROTEIN US9M"/>
    <property type="match status" value="1"/>
</dbReference>
<evidence type="ECO:0000313" key="8">
    <source>
        <dbReference type="Proteomes" id="UP000760819"/>
    </source>
</evidence>
<dbReference type="Proteomes" id="UP000760819">
    <property type="component" value="Unassembled WGS sequence"/>
</dbReference>
<comment type="similarity">
    <text evidence="1">Belongs to the universal ribosomal protein uS9 family.</text>
</comment>
<reference evidence="7" key="2">
    <citation type="journal article" date="2021" name="Microbiome">
        <title>Successional dynamics and alternative stable states in a saline activated sludge microbial community over 9 years.</title>
        <authorList>
            <person name="Wang Y."/>
            <person name="Ye J."/>
            <person name="Ju F."/>
            <person name="Liu L."/>
            <person name="Boyd J.A."/>
            <person name="Deng Y."/>
            <person name="Parks D.H."/>
            <person name="Jiang X."/>
            <person name="Yin X."/>
            <person name="Woodcroft B.J."/>
            <person name="Tyson G.W."/>
            <person name="Hugenholtz P."/>
            <person name="Polz M.F."/>
            <person name="Zhang T."/>
        </authorList>
    </citation>
    <scope>NUCLEOTIDE SEQUENCE</scope>
    <source>
        <strain evidence="7">HKST-UBA12</strain>
    </source>
</reference>
<dbReference type="InterPro" id="IPR000754">
    <property type="entry name" value="Ribosomal_uS9"/>
</dbReference>
<proteinExistence type="inferred from homology"/>
<gene>
    <name evidence="7" type="primary">rpsI</name>
    <name evidence="7" type="ORF">KC640_01995</name>
</gene>
<reference evidence="7" key="1">
    <citation type="submission" date="2020-04" db="EMBL/GenBank/DDBJ databases">
        <authorList>
            <person name="Zhang T."/>
        </authorList>
    </citation>
    <scope>NUCLEOTIDE SEQUENCE</scope>
    <source>
        <strain evidence="7">HKST-UBA12</strain>
    </source>
</reference>
<dbReference type="SUPFAM" id="SSF54211">
    <property type="entry name" value="Ribosomal protein S5 domain 2-like"/>
    <property type="match status" value="1"/>
</dbReference>
<evidence type="ECO:0000256" key="5">
    <source>
        <dbReference type="ARBA" id="ARBA00035523"/>
    </source>
</evidence>
<keyword evidence="2 7" id="KW-0689">Ribosomal protein</keyword>
<comment type="caution">
    <text evidence="7">The sequence shown here is derived from an EMBL/GenBank/DDBJ whole genome shotgun (WGS) entry which is preliminary data.</text>
</comment>
<accession>A0A955I7J5</accession>
<dbReference type="GO" id="GO:0015935">
    <property type="term" value="C:small ribosomal subunit"/>
    <property type="evidence" value="ECO:0007669"/>
    <property type="project" value="TreeGrafter"/>
</dbReference>
<protein>
    <recommendedName>
        <fullName evidence="4">Small ribosomal subunit protein uS9</fullName>
    </recommendedName>
    <alternativeName>
        <fullName evidence="5">30S ribosomal protein S9</fullName>
    </alternativeName>
</protein>
<evidence type="ECO:0000256" key="1">
    <source>
        <dbReference type="ARBA" id="ARBA00005251"/>
    </source>
</evidence>
<evidence type="ECO:0000313" key="7">
    <source>
        <dbReference type="EMBL" id="MCA9379176.1"/>
    </source>
</evidence>
<name>A0A955I7J5_9BACT</name>
<dbReference type="NCBIfam" id="NF001099">
    <property type="entry name" value="PRK00132.1"/>
    <property type="match status" value="1"/>
</dbReference>
<keyword evidence="3" id="KW-0687">Ribonucleoprotein</keyword>
<dbReference type="GO" id="GO:0005737">
    <property type="term" value="C:cytoplasm"/>
    <property type="evidence" value="ECO:0007669"/>
    <property type="project" value="UniProtKB-ARBA"/>
</dbReference>
<organism evidence="7 8">
    <name type="scientific">Candidatus Dojkabacteria bacterium</name>
    <dbReference type="NCBI Taxonomy" id="2099670"/>
    <lineage>
        <taxon>Bacteria</taxon>
        <taxon>Candidatus Dojkabacteria</taxon>
    </lineage>
</organism>
<sequence length="132" mass="14378">MAAKKYTYAYGRRKTATATVRLYPEAGVSTINGKPAEEVYVGIAGQKRLVMPLTTAGLNPKDYHFTVQAKGGGVAAQLGAITLGLARCVVNIDAELKKPLKDAGLLTRDPRMVERKKPGMRKARKAEQYSKR</sequence>
<evidence type="ECO:0000256" key="4">
    <source>
        <dbReference type="ARBA" id="ARBA00035259"/>
    </source>
</evidence>
<feature type="region of interest" description="Disordered" evidence="6">
    <location>
        <begin position="107"/>
        <end position="132"/>
    </location>
</feature>
<evidence type="ECO:0000256" key="3">
    <source>
        <dbReference type="ARBA" id="ARBA00023274"/>
    </source>
</evidence>
<dbReference type="Pfam" id="PF00380">
    <property type="entry name" value="Ribosomal_S9"/>
    <property type="match status" value="1"/>
</dbReference>
<evidence type="ECO:0000256" key="6">
    <source>
        <dbReference type="SAM" id="MobiDB-lite"/>
    </source>
</evidence>
<dbReference type="Gene3D" id="3.30.230.10">
    <property type="match status" value="1"/>
</dbReference>
<dbReference type="GO" id="GO:0003735">
    <property type="term" value="F:structural constituent of ribosome"/>
    <property type="evidence" value="ECO:0007669"/>
    <property type="project" value="InterPro"/>
</dbReference>
<dbReference type="InterPro" id="IPR023035">
    <property type="entry name" value="Ribosomal_uS9_bac/plastid"/>
</dbReference>
<dbReference type="EMBL" id="JAGQLI010000103">
    <property type="protein sequence ID" value="MCA9379176.1"/>
    <property type="molecule type" value="Genomic_DNA"/>
</dbReference>
<evidence type="ECO:0000256" key="2">
    <source>
        <dbReference type="ARBA" id="ARBA00022980"/>
    </source>
</evidence>
<feature type="compositionally biased region" description="Basic and acidic residues" evidence="6">
    <location>
        <begin position="108"/>
        <end position="117"/>
    </location>
</feature>
<dbReference type="GO" id="GO:0003723">
    <property type="term" value="F:RNA binding"/>
    <property type="evidence" value="ECO:0007669"/>
    <property type="project" value="TreeGrafter"/>
</dbReference>
<dbReference type="GO" id="GO:0006412">
    <property type="term" value="P:translation"/>
    <property type="evidence" value="ECO:0007669"/>
    <property type="project" value="InterPro"/>
</dbReference>